<evidence type="ECO:0000256" key="1">
    <source>
        <dbReference type="SAM" id="MobiDB-lite"/>
    </source>
</evidence>
<gene>
    <name evidence="2" type="ORF">ACFQ07_20120</name>
</gene>
<dbReference type="EMBL" id="JBHTIR010003021">
    <property type="protein sequence ID" value="MFD0854554.1"/>
    <property type="molecule type" value="Genomic_DNA"/>
</dbReference>
<dbReference type="Proteomes" id="UP001597083">
    <property type="component" value="Unassembled WGS sequence"/>
</dbReference>
<feature type="compositionally biased region" description="Basic and acidic residues" evidence="1">
    <location>
        <begin position="46"/>
        <end position="66"/>
    </location>
</feature>
<sequence length="75" mass="8172">DELRALALLSDGASRLADRFGLLTWSGLLDVLRGDGPDALIARTRAAERDDPDGRRWPRGKTHDDATAAFWPLSG</sequence>
<feature type="non-terminal residue" evidence="2">
    <location>
        <position position="1"/>
    </location>
</feature>
<organism evidence="2 3">
    <name type="scientific">Actinomadura adrarensis</name>
    <dbReference type="NCBI Taxonomy" id="1819600"/>
    <lineage>
        <taxon>Bacteria</taxon>
        <taxon>Bacillati</taxon>
        <taxon>Actinomycetota</taxon>
        <taxon>Actinomycetes</taxon>
        <taxon>Streptosporangiales</taxon>
        <taxon>Thermomonosporaceae</taxon>
        <taxon>Actinomadura</taxon>
    </lineage>
</organism>
<protein>
    <submittedName>
        <fullName evidence="2">Integrase</fullName>
    </submittedName>
</protein>
<evidence type="ECO:0000313" key="3">
    <source>
        <dbReference type="Proteomes" id="UP001597083"/>
    </source>
</evidence>
<accession>A0ABW3CLS4</accession>
<name>A0ABW3CLS4_9ACTN</name>
<comment type="caution">
    <text evidence="2">The sequence shown here is derived from an EMBL/GenBank/DDBJ whole genome shotgun (WGS) entry which is preliminary data.</text>
</comment>
<keyword evidence="3" id="KW-1185">Reference proteome</keyword>
<feature type="region of interest" description="Disordered" evidence="1">
    <location>
        <begin position="46"/>
        <end position="75"/>
    </location>
</feature>
<reference evidence="3" key="1">
    <citation type="journal article" date="2019" name="Int. J. Syst. Evol. Microbiol.">
        <title>The Global Catalogue of Microorganisms (GCM) 10K type strain sequencing project: providing services to taxonomists for standard genome sequencing and annotation.</title>
        <authorList>
            <consortium name="The Broad Institute Genomics Platform"/>
            <consortium name="The Broad Institute Genome Sequencing Center for Infectious Disease"/>
            <person name="Wu L."/>
            <person name="Ma J."/>
        </authorList>
    </citation>
    <scope>NUCLEOTIDE SEQUENCE [LARGE SCALE GENOMIC DNA]</scope>
    <source>
        <strain evidence="3">JCM 31696</strain>
    </source>
</reference>
<evidence type="ECO:0000313" key="2">
    <source>
        <dbReference type="EMBL" id="MFD0854554.1"/>
    </source>
</evidence>
<proteinExistence type="predicted"/>